<evidence type="ECO:0000313" key="3">
    <source>
        <dbReference type="EMBL" id="MFC4541152.1"/>
    </source>
</evidence>
<name>A0ABD5PKP2_9EURY</name>
<reference evidence="3 4" key="1">
    <citation type="journal article" date="2019" name="Int. J. Syst. Evol. Microbiol.">
        <title>The Global Catalogue of Microorganisms (GCM) 10K type strain sequencing project: providing services to taxonomists for standard genome sequencing and annotation.</title>
        <authorList>
            <consortium name="The Broad Institute Genomics Platform"/>
            <consortium name="The Broad Institute Genome Sequencing Center for Infectious Disease"/>
            <person name="Wu L."/>
            <person name="Ma J."/>
        </authorList>
    </citation>
    <scope>NUCLEOTIDE SEQUENCE [LARGE SCALE GENOMIC DNA]</scope>
    <source>
        <strain evidence="3 4">WLHS5</strain>
    </source>
</reference>
<dbReference type="EMBL" id="JBHSFA010000002">
    <property type="protein sequence ID" value="MFC4541152.1"/>
    <property type="molecule type" value="Genomic_DNA"/>
</dbReference>
<dbReference type="AlphaFoldDB" id="A0ABD5PKP2"/>
<proteinExistence type="predicted"/>
<dbReference type="RefSeq" id="WP_250139294.1">
    <property type="nucleotide sequence ID" value="NZ_JALIQP010000001.1"/>
</dbReference>
<evidence type="ECO:0000313" key="4">
    <source>
        <dbReference type="Proteomes" id="UP001595898"/>
    </source>
</evidence>
<dbReference type="PANTHER" id="PTHR30483">
    <property type="entry name" value="LEUCINE-SPECIFIC-BINDING PROTEIN"/>
    <property type="match status" value="1"/>
</dbReference>
<dbReference type="PROSITE" id="PS51257">
    <property type="entry name" value="PROKAR_LIPOPROTEIN"/>
    <property type="match status" value="1"/>
</dbReference>
<dbReference type="InterPro" id="IPR028081">
    <property type="entry name" value="Leu-bd"/>
</dbReference>
<dbReference type="Gene3D" id="3.40.50.2300">
    <property type="match status" value="2"/>
</dbReference>
<dbReference type="Proteomes" id="UP001595898">
    <property type="component" value="Unassembled WGS sequence"/>
</dbReference>
<gene>
    <name evidence="3" type="ORF">ACFO5R_04320</name>
</gene>
<dbReference type="PROSITE" id="PS51318">
    <property type="entry name" value="TAT"/>
    <property type="match status" value="1"/>
</dbReference>
<dbReference type="InterPro" id="IPR051010">
    <property type="entry name" value="BCAA_transport"/>
</dbReference>
<protein>
    <submittedName>
        <fullName evidence="3">ABC transporter substrate-binding protein</fullName>
    </submittedName>
</protein>
<accession>A0ABD5PKP2</accession>
<sequence length="423" mass="45459">MARRGDHVRRRDVLKATGAAGVGGLTGLAGCSASPGDGDGEYDGSIHIGAVEPFSGVYANLGEAEVQGAELAIQDLEEEFDVDIEMSEADTEVDPDVGVRRIEELTTQDGIDVAFGGVSSSVAIAMGQWASRNDLAYIASGSHSDATTGEDCGQYMWRTASSNTMLARTAGQAMAEHADSWALIYADYTWGQTARDAVTAALEENGAEVVDTISAPLGADDYTSALNQAESSGAEAMGNITAGADTTRLCQQYLDSGLAEEMKTGGVLLEDEVLWSLGPEGVSQMGVWATVWGPSVQSGQMEEFVQRIRDEYGTTAYSRHYLGYQSVDQLVRAVVRAESVAAEDIRQELDGHDYTDVGLLDGTQQWRECDHQNVKPTYAVRARDADDMVDEDGERIWFETVTEQQGEDVMRSCDETGCSSDWT</sequence>
<evidence type="ECO:0000259" key="2">
    <source>
        <dbReference type="Pfam" id="PF13458"/>
    </source>
</evidence>
<keyword evidence="4" id="KW-1185">Reference proteome</keyword>
<feature type="domain" description="Leucine-binding protein" evidence="2">
    <location>
        <begin position="45"/>
        <end position="384"/>
    </location>
</feature>
<dbReference type="InterPro" id="IPR028082">
    <property type="entry name" value="Peripla_BP_I"/>
</dbReference>
<dbReference type="SUPFAM" id="SSF53822">
    <property type="entry name" value="Periplasmic binding protein-like I"/>
    <property type="match status" value="1"/>
</dbReference>
<organism evidence="3 4">
    <name type="scientific">Halosolutus amylolyticus</name>
    <dbReference type="NCBI Taxonomy" id="2932267"/>
    <lineage>
        <taxon>Archaea</taxon>
        <taxon>Methanobacteriati</taxon>
        <taxon>Methanobacteriota</taxon>
        <taxon>Stenosarchaea group</taxon>
        <taxon>Halobacteria</taxon>
        <taxon>Halobacteriales</taxon>
        <taxon>Natrialbaceae</taxon>
        <taxon>Halosolutus</taxon>
    </lineage>
</organism>
<comment type="caution">
    <text evidence="3">The sequence shown here is derived from an EMBL/GenBank/DDBJ whole genome shotgun (WGS) entry which is preliminary data.</text>
</comment>
<dbReference type="PANTHER" id="PTHR30483:SF6">
    <property type="entry name" value="PERIPLASMIC BINDING PROTEIN OF ABC TRANSPORTER FOR NATURAL AMINO ACIDS"/>
    <property type="match status" value="1"/>
</dbReference>
<dbReference type="InterPro" id="IPR006311">
    <property type="entry name" value="TAT_signal"/>
</dbReference>
<dbReference type="Pfam" id="PF13458">
    <property type="entry name" value="Peripla_BP_6"/>
    <property type="match status" value="1"/>
</dbReference>
<evidence type="ECO:0000256" key="1">
    <source>
        <dbReference type="ARBA" id="ARBA00022729"/>
    </source>
</evidence>
<keyword evidence="1" id="KW-0732">Signal</keyword>